<organism evidence="2 3">
    <name type="scientific">Pseudogracilibacillus auburnensis</name>
    <dbReference type="NCBI Taxonomy" id="1494959"/>
    <lineage>
        <taxon>Bacteria</taxon>
        <taxon>Bacillati</taxon>
        <taxon>Bacillota</taxon>
        <taxon>Bacilli</taxon>
        <taxon>Bacillales</taxon>
        <taxon>Bacillaceae</taxon>
        <taxon>Pseudogracilibacillus</taxon>
    </lineage>
</organism>
<protein>
    <submittedName>
        <fullName evidence="2">Uncharacterized protein</fullName>
    </submittedName>
</protein>
<proteinExistence type="predicted"/>
<evidence type="ECO:0000256" key="1">
    <source>
        <dbReference type="SAM" id="Phobius"/>
    </source>
</evidence>
<dbReference type="RefSeq" id="WP_110397502.1">
    <property type="nucleotide sequence ID" value="NZ_JBHUHB010000001.1"/>
</dbReference>
<sequence>MFAFKKGALFISMLVISYIGENGEDYRSFFASWFIFLLLVVIDYIENYNFKKIENEKFPVFLYSIGIAIFSIYGGISLLGSMGLIYLDKLFLTANTNFIIVKGLFLLIPGNKISVDWFLLSISAFIVIFFILEFFAKPAQSYREKHKLKYNKKRGTA</sequence>
<name>A0A2V3VGQ1_9BACI</name>
<dbReference type="Proteomes" id="UP000247978">
    <property type="component" value="Unassembled WGS sequence"/>
</dbReference>
<keyword evidence="3" id="KW-1185">Reference proteome</keyword>
<evidence type="ECO:0000313" key="3">
    <source>
        <dbReference type="Proteomes" id="UP000247978"/>
    </source>
</evidence>
<reference evidence="2 3" key="1">
    <citation type="submission" date="2018-05" db="EMBL/GenBank/DDBJ databases">
        <title>Genomic Encyclopedia of Type Strains, Phase IV (KMG-IV): sequencing the most valuable type-strain genomes for metagenomic binning, comparative biology and taxonomic classification.</title>
        <authorList>
            <person name="Goeker M."/>
        </authorList>
    </citation>
    <scope>NUCLEOTIDE SEQUENCE [LARGE SCALE GENOMIC DNA]</scope>
    <source>
        <strain evidence="2 3">DSM 28556</strain>
    </source>
</reference>
<accession>A0A2V3VGQ1</accession>
<comment type="caution">
    <text evidence="2">The sequence shown here is derived from an EMBL/GenBank/DDBJ whole genome shotgun (WGS) entry which is preliminary data.</text>
</comment>
<keyword evidence="1" id="KW-0472">Membrane</keyword>
<evidence type="ECO:0000313" key="2">
    <source>
        <dbReference type="EMBL" id="PXW80937.1"/>
    </source>
</evidence>
<feature type="transmembrane region" description="Helical" evidence="1">
    <location>
        <begin position="117"/>
        <end position="136"/>
    </location>
</feature>
<dbReference type="EMBL" id="QJJQ01000024">
    <property type="protein sequence ID" value="PXW80937.1"/>
    <property type="molecule type" value="Genomic_DNA"/>
</dbReference>
<keyword evidence="1" id="KW-0812">Transmembrane</keyword>
<dbReference type="AlphaFoldDB" id="A0A2V3VGQ1"/>
<feature type="transmembrane region" description="Helical" evidence="1">
    <location>
        <begin position="60"/>
        <end position="87"/>
    </location>
</feature>
<keyword evidence="1" id="KW-1133">Transmembrane helix</keyword>
<gene>
    <name evidence="2" type="ORF">DFR56_12446</name>
</gene>
<feature type="transmembrane region" description="Helical" evidence="1">
    <location>
        <begin position="29"/>
        <end position="48"/>
    </location>
</feature>